<dbReference type="AlphaFoldDB" id="A0A1R3VRV0"/>
<evidence type="ECO:0000256" key="8">
    <source>
        <dbReference type="SAM" id="Phobius"/>
    </source>
</evidence>
<dbReference type="GO" id="GO:0022857">
    <property type="term" value="F:transmembrane transporter activity"/>
    <property type="evidence" value="ECO:0007669"/>
    <property type="project" value="InterPro"/>
</dbReference>
<keyword evidence="5 8" id="KW-1133">Transmembrane helix</keyword>
<gene>
    <name evidence="9" type="ORF">SAMN05216526_0307</name>
</gene>
<keyword evidence="4 7" id="KW-0812">Transmembrane</keyword>
<name>A0A1R3VRV0_9GAMM</name>
<protein>
    <submittedName>
        <fullName evidence="9">Outer membrane transport energization protein ExbD</fullName>
    </submittedName>
</protein>
<evidence type="ECO:0000256" key="4">
    <source>
        <dbReference type="ARBA" id="ARBA00022692"/>
    </source>
</evidence>
<dbReference type="InterPro" id="IPR003400">
    <property type="entry name" value="ExbD"/>
</dbReference>
<evidence type="ECO:0000256" key="3">
    <source>
        <dbReference type="ARBA" id="ARBA00022475"/>
    </source>
</evidence>
<sequence>MQLEAPKPKGRAMISLTPLIDVVFILLVFFMLATSFLDWTALPLSVPAQSAAPVSEVVVLNVRIDAEGQIFVDNVLTERSVLGAELSSRVADEPELHVLVKPDPAVDLQMLVNVVDAVRLASPGSMRLAR</sequence>
<comment type="subcellular location">
    <subcellularLocation>
        <location evidence="1">Cell membrane</location>
        <topology evidence="1">Single-pass membrane protein</topology>
    </subcellularLocation>
    <subcellularLocation>
        <location evidence="7">Cell membrane</location>
        <topology evidence="7">Single-pass type II membrane protein</topology>
    </subcellularLocation>
</comment>
<evidence type="ECO:0000256" key="6">
    <source>
        <dbReference type="ARBA" id="ARBA00023136"/>
    </source>
</evidence>
<proteinExistence type="inferred from homology"/>
<keyword evidence="7" id="KW-0653">Protein transport</keyword>
<dbReference type="OrthoDB" id="9793581at2"/>
<dbReference type="PANTHER" id="PTHR30558">
    <property type="entry name" value="EXBD MEMBRANE COMPONENT OF PMF-DRIVEN MACROMOLECULE IMPORT SYSTEM"/>
    <property type="match status" value="1"/>
</dbReference>
<keyword evidence="7" id="KW-0813">Transport</keyword>
<keyword evidence="10" id="KW-1185">Reference proteome</keyword>
<evidence type="ECO:0000313" key="10">
    <source>
        <dbReference type="Proteomes" id="UP000223759"/>
    </source>
</evidence>
<dbReference type="Pfam" id="PF02472">
    <property type="entry name" value="ExbD"/>
    <property type="match status" value="1"/>
</dbReference>
<dbReference type="GO" id="GO:0005886">
    <property type="term" value="C:plasma membrane"/>
    <property type="evidence" value="ECO:0007669"/>
    <property type="project" value="UniProtKB-SubCell"/>
</dbReference>
<evidence type="ECO:0000256" key="7">
    <source>
        <dbReference type="RuleBase" id="RU003879"/>
    </source>
</evidence>
<evidence type="ECO:0000313" key="9">
    <source>
        <dbReference type="EMBL" id="SIT65852.1"/>
    </source>
</evidence>
<keyword evidence="3" id="KW-1003">Cell membrane</keyword>
<organism evidence="9 10">
    <name type="scientific">Ectothiorhodosinus mongolicus</name>
    <dbReference type="NCBI Taxonomy" id="233100"/>
    <lineage>
        <taxon>Bacteria</taxon>
        <taxon>Pseudomonadati</taxon>
        <taxon>Pseudomonadota</taxon>
        <taxon>Gammaproteobacteria</taxon>
        <taxon>Chromatiales</taxon>
        <taxon>Ectothiorhodospiraceae</taxon>
        <taxon>Ectothiorhodosinus</taxon>
    </lineage>
</organism>
<reference evidence="9 10" key="1">
    <citation type="submission" date="2017-01" db="EMBL/GenBank/DDBJ databases">
        <authorList>
            <person name="Mah S.A."/>
            <person name="Swanson W.J."/>
            <person name="Moy G.W."/>
            <person name="Vacquier V.D."/>
        </authorList>
    </citation>
    <scope>NUCLEOTIDE SEQUENCE [LARGE SCALE GENOMIC DNA]</scope>
    <source>
        <strain evidence="9 10">M9</strain>
    </source>
</reference>
<evidence type="ECO:0000256" key="1">
    <source>
        <dbReference type="ARBA" id="ARBA00004162"/>
    </source>
</evidence>
<feature type="transmembrane region" description="Helical" evidence="8">
    <location>
        <begin position="12"/>
        <end position="37"/>
    </location>
</feature>
<dbReference type="STRING" id="233100.SAMN05216526_0307"/>
<dbReference type="GO" id="GO:0015031">
    <property type="term" value="P:protein transport"/>
    <property type="evidence" value="ECO:0007669"/>
    <property type="project" value="UniProtKB-KW"/>
</dbReference>
<evidence type="ECO:0000256" key="2">
    <source>
        <dbReference type="ARBA" id="ARBA00005811"/>
    </source>
</evidence>
<dbReference type="EMBL" id="FTPK01000001">
    <property type="protein sequence ID" value="SIT65852.1"/>
    <property type="molecule type" value="Genomic_DNA"/>
</dbReference>
<dbReference type="PANTHER" id="PTHR30558:SF3">
    <property type="entry name" value="BIOPOLYMER TRANSPORT PROTEIN EXBD-RELATED"/>
    <property type="match status" value="1"/>
</dbReference>
<dbReference type="RefSeq" id="WP_076754328.1">
    <property type="nucleotide sequence ID" value="NZ_CP023018.1"/>
</dbReference>
<dbReference type="Proteomes" id="UP000223759">
    <property type="component" value="Unassembled WGS sequence"/>
</dbReference>
<accession>A0A1R3VRV0</accession>
<evidence type="ECO:0000256" key="5">
    <source>
        <dbReference type="ARBA" id="ARBA00022989"/>
    </source>
</evidence>
<dbReference type="Gene3D" id="3.30.420.270">
    <property type="match status" value="1"/>
</dbReference>
<keyword evidence="6 8" id="KW-0472">Membrane</keyword>
<comment type="similarity">
    <text evidence="2 7">Belongs to the ExbD/TolR family.</text>
</comment>